<dbReference type="InterPro" id="IPR000253">
    <property type="entry name" value="FHA_dom"/>
</dbReference>
<protein>
    <submittedName>
        <fullName evidence="4">Forkhead associated (FHA) domain, binds pSer, pThr, pTyr</fullName>
    </submittedName>
</protein>
<evidence type="ECO:0000256" key="2">
    <source>
        <dbReference type="SAM" id="MobiDB-lite"/>
    </source>
</evidence>
<dbReference type="PROSITE" id="PS50006">
    <property type="entry name" value="FHA_DOMAIN"/>
    <property type="match status" value="1"/>
</dbReference>
<evidence type="ECO:0000259" key="3">
    <source>
        <dbReference type="PROSITE" id="PS50006"/>
    </source>
</evidence>
<dbReference type="OrthoDB" id="3078176at2"/>
<dbReference type="InterPro" id="IPR050923">
    <property type="entry name" value="Cell_Proc_Reg/RNA_Proc"/>
</dbReference>
<evidence type="ECO:0000256" key="1">
    <source>
        <dbReference type="ARBA" id="ARBA00022553"/>
    </source>
</evidence>
<keyword evidence="1" id="KW-0597">Phosphoprotein</keyword>
<feature type="region of interest" description="Disordered" evidence="2">
    <location>
        <begin position="31"/>
        <end position="70"/>
    </location>
</feature>
<accession>A0A239NGR2</accession>
<dbReference type="PANTHER" id="PTHR23308">
    <property type="entry name" value="NUCLEAR INHIBITOR OF PROTEIN PHOSPHATASE-1"/>
    <property type="match status" value="1"/>
</dbReference>
<dbReference type="AlphaFoldDB" id="A0A239NGR2"/>
<dbReference type="Pfam" id="PF00498">
    <property type="entry name" value="FHA"/>
    <property type="match status" value="1"/>
</dbReference>
<dbReference type="Gene3D" id="2.60.200.20">
    <property type="match status" value="1"/>
</dbReference>
<evidence type="ECO:0000313" key="5">
    <source>
        <dbReference type="Proteomes" id="UP000198318"/>
    </source>
</evidence>
<dbReference type="Proteomes" id="UP000198318">
    <property type="component" value="Unassembled WGS sequence"/>
</dbReference>
<sequence length="180" mass="19610">MATMIFRCPQDPEGCPTSPVLRSCDTHKVKLEPARVETPAEEPRADTGPAPGTPRTVYQQPDGAASSAPSGRRPVIALHLLGDLLVVKPEGLLLGRDEPDCAKVDGLAEYEQISRHHARLYWDAETLWVADQRSTNGTYVNGKRAVTPLPLRPGDTLRLGLDVEVPVFEIDENGELRSAP</sequence>
<feature type="domain" description="FHA" evidence="3">
    <location>
        <begin position="92"/>
        <end position="145"/>
    </location>
</feature>
<organism evidence="4 5">
    <name type="scientific">Actinomadura meyerae</name>
    <dbReference type="NCBI Taxonomy" id="240840"/>
    <lineage>
        <taxon>Bacteria</taxon>
        <taxon>Bacillati</taxon>
        <taxon>Actinomycetota</taxon>
        <taxon>Actinomycetes</taxon>
        <taxon>Streptosporangiales</taxon>
        <taxon>Thermomonosporaceae</taxon>
        <taxon>Actinomadura</taxon>
    </lineage>
</organism>
<reference evidence="4 5" key="1">
    <citation type="submission" date="2017-06" db="EMBL/GenBank/DDBJ databases">
        <authorList>
            <person name="Kim H.J."/>
            <person name="Triplett B.A."/>
        </authorList>
    </citation>
    <scope>NUCLEOTIDE SEQUENCE [LARGE SCALE GENOMIC DNA]</scope>
    <source>
        <strain evidence="4 5">DSM 44715</strain>
    </source>
</reference>
<dbReference type="SMART" id="SM00240">
    <property type="entry name" value="FHA"/>
    <property type="match status" value="1"/>
</dbReference>
<dbReference type="RefSeq" id="WP_089329799.1">
    <property type="nucleotide sequence ID" value="NZ_FZOR01000041.1"/>
</dbReference>
<dbReference type="EMBL" id="FZOR01000041">
    <property type="protein sequence ID" value="SNT54086.1"/>
    <property type="molecule type" value="Genomic_DNA"/>
</dbReference>
<gene>
    <name evidence="4" type="ORF">SAMN05443665_104134</name>
</gene>
<dbReference type="InterPro" id="IPR008984">
    <property type="entry name" value="SMAD_FHA_dom_sf"/>
</dbReference>
<keyword evidence="5" id="KW-1185">Reference proteome</keyword>
<dbReference type="CDD" id="cd00060">
    <property type="entry name" value="FHA"/>
    <property type="match status" value="1"/>
</dbReference>
<proteinExistence type="predicted"/>
<dbReference type="SUPFAM" id="SSF49879">
    <property type="entry name" value="SMAD/FHA domain"/>
    <property type="match status" value="1"/>
</dbReference>
<name>A0A239NGR2_9ACTN</name>
<evidence type="ECO:0000313" key="4">
    <source>
        <dbReference type="EMBL" id="SNT54086.1"/>
    </source>
</evidence>